<dbReference type="RefSeq" id="WP_114470586.1">
    <property type="nucleotide sequence ID" value="NZ_QPJK01000008.1"/>
</dbReference>
<proteinExistence type="inferred from homology"/>
<organism evidence="5 6">
    <name type="scientific">Pseudorhodoferax soli</name>
    <dbReference type="NCBI Taxonomy" id="545864"/>
    <lineage>
        <taxon>Bacteria</taxon>
        <taxon>Pseudomonadati</taxon>
        <taxon>Pseudomonadota</taxon>
        <taxon>Betaproteobacteria</taxon>
        <taxon>Burkholderiales</taxon>
        <taxon>Comamonadaceae</taxon>
    </lineage>
</organism>
<evidence type="ECO:0000313" key="6">
    <source>
        <dbReference type="Proteomes" id="UP000252884"/>
    </source>
</evidence>
<dbReference type="GO" id="GO:0016491">
    <property type="term" value="F:oxidoreductase activity"/>
    <property type="evidence" value="ECO:0007669"/>
    <property type="project" value="UniProtKB-KW"/>
</dbReference>
<dbReference type="InterPro" id="IPR002347">
    <property type="entry name" value="SDR_fam"/>
</dbReference>
<protein>
    <submittedName>
        <fullName evidence="5">Short-subunit dehydrogenase</fullName>
    </submittedName>
</protein>
<comment type="caution">
    <text evidence="5">The sequence shown here is derived from an EMBL/GenBank/DDBJ whole genome shotgun (WGS) entry which is preliminary data.</text>
</comment>
<dbReference type="AlphaFoldDB" id="A0A368XKB7"/>
<dbReference type="EMBL" id="QPJK01000008">
    <property type="protein sequence ID" value="RCW68039.1"/>
    <property type="molecule type" value="Genomic_DNA"/>
</dbReference>
<feature type="domain" description="Ketoreductase" evidence="4">
    <location>
        <begin position="3"/>
        <end position="184"/>
    </location>
</feature>
<dbReference type="PROSITE" id="PS00061">
    <property type="entry name" value="ADH_SHORT"/>
    <property type="match status" value="1"/>
</dbReference>
<dbReference type="Gene3D" id="3.40.50.720">
    <property type="entry name" value="NAD(P)-binding Rossmann-like Domain"/>
    <property type="match status" value="1"/>
</dbReference>
<dbReference type="SMART" id="SM00822">
    <property type="entry name" value="PKS_KR"/>
    <property type="match status" value="1"/>
</dbReference>
<dbReference type="InterPro" id="IPR020904">
    <property type="entry name" value="Sc_DH/Rdtase_CS"/>
</dbReference>
<dbReference type="Proteomes" id="UP000252884">
    <property type="component" value="Unassembled WGS sequence"/>
</dbReference>
<comment type="similarity">
    <text evidence="1 3">Belongs to the short-chain dehydrogenases/reductases (SDR) family.</text>
</comment>
<reference evidence="5 6" key="1">
    <citation type="submission" date="2018-07" db="EMBL/GenBank/DDBJ databases">
        <title>Genomic Encyclopedia of Type Strains, Phase IV (KMG-IV): sequencing the most valuable type-strain genomes for metagenomic binning, comparative biology and taxonomic classification.</title>
        <authorList>
            <person name="Goeker M."/>
        </authorList>
    </citation>
    <scope>NUCLEOTIDE SEQUENCE [LARGE SCALE GENOMIC DNA]</scope>
    <source>
        <strain evidence="5 6">DSM 21634</strain>
    </source>
</reference>
<keyword evidence="6" id="KW-1185">Reference proteome</keyword>
<dbReference type="PANTHER" id="PTHR43976:SF16">
    <property type="entry name" value="SHORT-CHAIN DEHYDROGENASE_REDUCTASE FAMILY PROTEIN"/>
    <property type="match status" value="1"/>
</dbReference>
<dbReference type="PRINTS" id="PR00081">
    <property type="entry name" value="GDHRDH"/>
</dbReference>
<dbReference type="CDD" id="cd05374">
    <property type="entry name" value="17beta-HSD-like_SDR_c"/>
    <property type="match status" value="1"/>
</dbReference>
<dbReference type="InterPro" id="IPR036291">
    <property type="entry name" value="NAD(P)-bd_dom_sf"/>
</dbReference>
<dbReference type="Pfam" id="PF00106">
    <property type="entry name" value="adh_short"/>
    <property type="match status" value="1"/>
</dbReference>
<dbReference type="PANTHER" id="PTHR43976">
    <property type="entry name" value="SHORT CHAIN DEHYDROGENASE"/>
    <property type="match status" value="1"/>
</dbReference>
<keyword evidence="2" id="KW-0560">Oxidoreductase</keyword>
<evidence type="ECO:0000256" key="2">
    <source>
        <dbReference type="ARBA" id="ARBA00023002"/>
    </source>
</evidence>
<dbReference type="OrthoDB" id="9789083at2"/>
<evidence type="ECO:0000256" key="1">
    <source>
        <dbReference type="ARBA" id="ARBA00006484"/>
    </source>
</evidence>
<evidence type="ECO:0000256" key="3">
    <source>
        <dbReference type="RuleBase" id="RU000363"/>
    </source>
</evidence>
<dbReference type="InterPro" id="IPR051911">
    <property type="entry name" value="SDR_oxidoreductase"/>
</dbReference>
<evidence type="ECO:0000259" key="4">
    <source>
        <dbReference type="SMART" id="SM00822"/>
    </source>
</evidence>
<sequence>MEKTWLITGCSAGLGRALAESVAARGDRLVATARSASALQDLRDRYPDTVQAVSLDVTRPGDAARAVALAERAFGGLDLLVNNAGVGFIGAIEEGEPGEYRPVFETNVFGLIETTRAALPALRQRKGARIVNLSSGAGIAGSAGSGFYNATKFAVEGLSEALAAELAPLGVRVVIVEPGPFRTDFLGRSIASAARRIDAYAETAQARRHYREHNDGRQAGDPAKAAAVILQAVDADDPPLHLPLGPAAHRIAARKLDAFRADIVAWRDISIATDFEGHAPQGGR</sequence>
<name>A0A368XKB7_9BURK</name>
<gene>
    <name evidence="5" type="ORF">DES41_108216</name>
</gene>
<accession>A0A368XKB7</accession>
<evidence type="ECO:0000313" key="5">
    <source>
        <dbReference type="EMBL" id="RCW68039.1"/>
    </source>
</evidence>
<dbReference type="InterPro" id="IPR057326">
    <property type="entry name" value="KR_dom"/>
</dbReference>
<dbReference type="SUPFAM" id="SSF51735">
    <property type="entry name" value="NAD(P)-binding Rossmann-fold domains"/>
    <property type="match status" value="1"/>
</dbReference>
<dbReference type="NCBIfam" id="NF004824">
    <property type="entry name" value="PRK06180.1"/>
    <property type="match status" value="1"/>
</dbReference>
<dbReference type="PRINTS" id="PR00080">
    <property type="entry name" value="SDRFAMILY"/>
</dbReference>